<accession>A0A8E6BAZ7</accession>
<dbReference type="EMBL" id="CP074694">
    <property type="protein sequence ID" value="QVL34709.1"/>
    <property type="molecule type" value="Genomic_DNA"/>
</dbReference>
<dbReference type="InterPro" id="IPR006127">
    <property type="entry name" value="ZnuA-like"/>
</dbReference>
<dbReference type="GO" id="GO:0046872">
    <property type="term" value="F:metal ion binding"/>
    <property type="evidence" value="ECO:0007669"/>
    <property type="project" value="InterPro"/>
</dbReference>
<dbReference type="PRINTS" id="PR00690">
    <property type="entry name" value="ADHESNFAMILY"/>
</dbReference>
<name>A0A8E6BAZ7_9BACT</name>
<dbReference type="PANTHER" id="PTHR42953">
    <property type="entry name" value="HIGH-AFFINITY ZINC UPTAKE SYSTEM PROTEIN ZNUA-RELATED"/>
    <property type="match status" value="1"/>
</dbReference>
<organism evidence="6 7">
    <name type="scientific">Telmatocola sphagniphila</name>
    <dbReference type="NCBI Taxonomy" id="1123043"/>
    <lineage>
        <taxon>Bacteria</taxon>
        <taxon>Pseudomonadati</taxon>
        <taxon>Planctomycetota</taxon>
        <taxon>Planctomycetia</taxon>
        <taxon>Gemmatales</taxon>
        <taxon>Gemmataceae</taxon>
    </lineage>
</organism>
<sequence>MLKYFLFLSSLGLIGLSGCSSADSGWKEQRGLKVLAGFPPLACLAENIVGDAGEVLSITTTAGVHSEGDPNSREIRLAREADVIFINGLGLQESYVRKLRAPAANPKWKVVELGKLIDKKWLLEGECHHEHAAGEEHEHPTDPHLWLSPTRAEIYAREICNVLKELNPEKASVFEANCTNYVQKLTELKAFGLNLLNDKKERKFVSFHDSLQYFAKDFQLQIAGVIELEPGVEPGAKQMSELLDLCIKENIRVIAVEPQFTAKNAATTIREELKKKGIEAEFVEIDTLETAEKVTPELYIHVMRQNLENLAKALK</sequence>
<reference evidence="6" key="1">
    <citation type="submission" date="2021-05" db="EMBL/GenBank/DDBJ databases">
        <title>Complete genome sequence of the cellulolytic planctomycete Telmatocola sphagniphila SP2T and characterization of the first cellulase from planctomycetes.</title>
        <authorList>
            <person name="Rakitin A.L."/>
            <person name="Beletsky A.V."/>
            <person name="Naumoff D.G."/>
            <person name="Kulichevskaya I.S."/>
            <person name="Mardanov A.V."/>
            <person name="Ravin N.V."/>
            <person name="Dedysh S.N."/>
        </authorList>
    </citation>
    <scope>NUCLEOTIDE SEQUENCE</scope>
    <source>
        <strain evidence="6">SP2T</strain>
    </source>
</reference>
<evidence type="ECO:0000256" key="4">
    <source>
        <dbReference type="RuleBase" id="RU003512"/>
    </source>
</evidence>
<evidence type="ECO:0000313" key="7">
    <source>
        <dbReference type="Proteomes" id="UP000676194"/>
    </source>
</evidence>
<evidence type="ECO:0000256" key="5">
    <source>
        <dbReference type="SAM" id="SignalP"/>
    </source>
</evidence>
<keyword evidence="3 5" id="KW-0732">Signal</keyword>
<dbReference type="AlphaFoldDB" id="A0A8E6BAZ7"/>
<keyword evidence="7" id="KW-1185">Reference proteome</keyword>
<dbReference type="Proteomes" id="UP000676194">
    <property type="component" value="Chromosome"/>
</dbReference>
<dbReference type="InterPro" id="IPR006129">
    <property type="entry name" value="AdhesinB"/>
</dbReference>
<evidence type="ECO:0000256" key="3">
    <source>
        <dbReference type="ARBA" id="ARBA00022729"/>
    </source>
</evidence>
<dbReference type="Gene3D" id="3.40.50.1980">
    <property type="entry name" value="Nitrogenase molybdenum iron protein domain"/>
    <property type="match status" value="2"/>
</dbReference>
<feature type="chain" id="PRO_5034540581" evidence="5">
    <location>
        <begin position="23"/>
        <end position="315"/>
    </location>
</feature>
<proteinExistence type="inferred from homology"/>
<dbReference type="SUPFAM" id="SSF53807">
    <property type="entry name" value="Helical backbone' metal receptor"/>
    <property type="match status" value="1"/>
</dbReference>
<keyword evidence="2 4" id="KW-0813">Transport</keyword>
<protein>
    <submittedName>
        <fullName evidence="6">Zinc ABC transporter substrate-binding protein</fullName>
    </submittedName>
</protein>
<dbReference type="KEGG" id="tsph:KIH39_12610"/>
<gene>
    <name evidence="6" type="ORF">KIH39_12610</name>
</gene>
<dbReference type="Pfam" id="PF01297">
    <property type="entry name" value="ZnuA"/>
    <property type="match status" value="1"/>
</dbReference>
<dbReference type="InterPro" id="IPR050492">
    <property type="entry name" value="Bact_metal-bind_prot9"/>
</dbReference>
<comment type="similarity">
    <text evidence="1 4">Belongs to the bacterial solute-binding protein 9 family.</text>
</comment>
<evidence type="ECO:0000256" key="1">
    <source>
        <dbReference type="ARBA" id="ARBA00011028"/>
    </source>
</evidence>
<evidence type="ECO:0000313" key="6">
    <source>
        <dbReference type="EMBL" id="QVL34709.1"/>
    </source>
</evidence>
<dbReference type="RefSeq" id="WP_213499964.1">
    <property type="nucleotide sequence ID" value="NZ_CP074694.1"/>
</dbReference>
<dbReference type="GO" id="GO:0030001">
    <property type="term" value="P:metal ion transport"/>
    <property type="evidence" value="ECO:0007669"/>
    <property type="project" value="InterPro"/>
</dbReference>
<feature type="signal peptide" evidence="5">
    <location>
        <begin position="1"/>
        <end position="22"/>
    </location>
</feature>
<dbReference type="GO" id="GO:0007155">
    <property type="term" value="P:cell adhesion"/>
    <property type="evidence" value="ECO:0007669"/>
    <property type="project" value="InterPro"/>
</dbReference>
<dbReference type="PROSITE" id="PS51257">
    <property type="entry name" value="PROKAR_LIPOPROTEIN"/>
    <property type="match status" value="1"/>
</dbReference>
<dbReference type="InterPro" id="IPR006128">
    <property type="entry name" value="Lipoprotein_PsaA-like"/>
</dbReference>
<dbReference type="PANTHER" id="PTHR42953:SF3">
    <property type="entry name" value="HIGH-AFFINITY ZINC UPTAKE SYSTEM PROTEIN ZNUA"/>
    <property type="match status" value="1"/>
</dbReference>
<dbReference type="PRINTS" id="PR00691">
    <property type="entry name" value="ADHESINB"/>
</dbReference>
<evidence type="ECO:0000256" key="2">
    <source>
        <dbReference type="ARBA" id="ARBA00022448"/>
    </source>
</evidence>